<keyword evidence="2" id="KW-0106">Calcium</keyword>
<dbReference type="Proteomes" id="UP000078046">
    <property type="component" value="Unassembled WGS sequence"/>
</dbReference>
<keyword evidence="5" id="KW-1185">Reference proteome</keyword>
<dbReference type="PANTHER" id="PTHR23048:SF0">
    <property type="entry name" value="CALMODULIN LIKE 3"/>
    <property type="match status" value="1"/>
</dbReference>
<dbReference type="InterPro" id="IPR050230">
    <property type="entry name" value="CALM/Myosin/TropC-like"/>
</dbReference>
<accession>A0A177AVE0</accession>
<dbReference type="GO" id="GO:0005509">
    <property type="term" value="F:calcium ion binding"/>
    <property type="evidence" value="ECO:0007669"/>
    <property type="project" value="InterPro"/>
</dbReference>
<dbReference type="InterPro" id="IPR002048">
    <property type="entry name" value="EF_hand_dom"/>
</dbReference>
<dbReference type="InterPro" id="IPR011992">
    <property type="entry name" value="EF-hand-dom_pair"/>
</dbReference>
<dbReference type="PROSITE" id="PS50222">
    <property type="entry name" value="EF_HAND_2"/>
    <property type="match status" value="4"/>
</dbReference>
<feature type="domain" description="EF-hand" evidence="3">
    <location>
        <begin position="23"/>
        <end position="58"/>
    </location>
</feature>
<keyword evidence="1" id="KW-0677">Repeat</keyword>
<reference evidence="4 5" key="1">
    <citation type="submission" date="2016-04" db="EMBL/GenBank/DDBJ databases">
        <title>The genome of Intoshia linei affirms orthonectids as highly simplified spiralians.</title>
        <authorList>
            <person name="Mikhailov K.V."/>
            <person name="Slusarev G.S."/>
            <person name="Nikitin M.A."/>
            <person name="Logacheva M.D."/>
            <person name="Penin A."/>
            <person name="Aleoshin V."/>
            <person name="Panchin Y.V."/>
        </authorList>
    </citation>
    <scope>NUCLEOTIDE SEQUENCE [LARGE SCALE GENOMIC DNA]</scope>
    <source>
        <strain evidence="4">Intl2013</strain>
        <tissue evidence="4">Whole animal</tissue>
    </source>
</reference>
<evidence type="ECO:0000256" key="2">
    <source>
        <dbReference type="ARBA" id="ARBA00022837"/>
    </source>
</evidence>
<dbReference type="SUPFAM" id="SSF47473">
    <property type="entry name" value="EF-hand"/>
    <property type="match status" value="1"/>
</dbReference>
<dbReference type="AlphaFoldDB" id="A0A177AVE0"/>
<protein>
    <recommendedName>
        <fullName evidence="3">EF-hand domain-containing protein</fullName>
    </recommendedName>
</protein>
<feature type="domain" description="EF-hand" evidence="3">
    <location>
        <begin position="132"/>
        <end position="165"/>
    </location>
</feature>
<gene>
    <name evidence="4" type="ORF">A3Q56_06298</name>
</gene>
<dbReference type="SMART" id="SM00054">
    <property type="entry name" value="EFh"/>
    <property type="match status" value="4"/>
</dbReference>
<sequence length="165" mass="18928">MKNIELFCLLVYTVHPTFKNVLIYSIELELAFRIFDKDGDGTISSVELGTVLQSLGQNPTPEQLEEIIQEVDEDGNGIIDFEEFVCLMMKQNQSNATEESLLEAFRLFDVNNNGYLTIEELYEMMTNRGDKLTDDEFTDMINEIDIDGDGQIAYEEIVKTYIKNN</sequence>
<proteinExistence type="predicted"/>
<comment type="caution">
    <text evidence="4">The sequence shown here is derived from an EMBL/GenBank/DDBJ whole genome shotgun (WGS) entry which is preliminary data.</text>
</comment>
<organism evidence="4 5">
    <name type="scientific">Intoshia linei</name>
    <dbReference type="NCBI Taxonomy" id="1819745"/>
    <lineage>
        <taxon>Eukaryota</taxon>
        <taxon>Metazoa</taxon>
        <taxon>Spiralia</taxon>
        <taxon>Lophotrochozoa</taxon>
        <taxon>Mesozoa</taxon>
        <taxon>Orthonectida</taxon>
        <taxon>Rhopaluridae</taxon>
        <taxon>Intoshia</taxon>
    </lineage>
</organism>
<feature type="domain" description="EF-hand" evidence="3">
    <location>
        <begin position="59"/>
        <end position="94"/>
    </location>
</feature>
<evidence type="ECO:0000313" key="4">
    <source>
        <dbReference type="EMBL" id="OAF65977.1"/>
    </source>
</evidence>
<dbReference type="Gene3D" id="1.10.238.10">
    <property type="entry name" value="EF-hand"/>
    <property type="match status" value="2"/>
</dbReference>
<dbReference type="FunFam" id="1.10.238.10:FF:000178">
    <property type="entry name" value="Calmodulin-2 A"/>
    <property type="match status" value="1"/>
</dbReference>
<dbReference type="CDD" id="cd00051">
    <property type="entry name" value="EFh"/>
    <property type="match status" value="2"/>
</dbReference>
<dbReference type="InterPro" id="IPR018247">
    <property type="entry name" value="EF_Hand_1_Ca_BS"/>
</dbReference>
<dbReference type="OrthoDB" id="26525at2759"/>
<dbReference type="EMBL" id="LWCA01001078">
    <property type="protein sequence ID" value="OAF65977.1"/>
    <property type="molecule type" value="Genomic_DNA"/>
</dbReference>
<dbReference type="PROSITE" id="PS00018">
    <property type="entry name" value="EF_HAND_1"/>
    <property type="match status" value="4"/>
</dbReference>
<dbReference type="Pfam" id="PF13499">
    <property type="entry name" value="EF-hand_7"/>
    <property type="match status" value="2"/>
</dbReference>
<evidence type="ECO:0000256" key="1">
    <source>
        <dbReference type="ARBA" id="ARBA00022737"/>
    </source>
</evidence>
<name>A0A177AVE0_9BILA</name>
<dbReference type="GO" id="GO:0016460">
    <property type="term" value="C:myosin II complex"/>
    <property type="evidence" value="ECO:0007669"/>
    <property type="project" value="TreeGrafter"/>
</dbReference>
<evidence type="ECO:0000313" key="5">
    <source>
        <dbReference type="Proteomes" id="UP000078046"/>
    </source>
</evidence>
<dbReference type="PANTHER" id="PTHR23048">
    <property type="entry name" value="MYOSIN LIGHT CHAIN 1, 3"/>
    <property type="match status" value="1"/>
</dbReference>
<evidence type="ECO:0000259" key="3">
    <source>
        <dbReference type="PROSITE" id="PS50222"/>
    </source>
</evidence>
<feature type="domain" description="EF-hand" evidence="3">
    <location>
        <begin position="96"/>
        <end position="131"/>
    </location>
</feature>